<sequence>MPTARNYRVIDQFPKAIQARQRKFEPYLLQARKDDKKASCSDDAIYVDRVEYTHDHPSPGPVPEMPHHGPLGTLRRDT</sequence>
<evidence type="ECO:0000313" key="3">
    <source>
        <dbReference type="Proteomes" id="UP000828390"/>
    </source>
</evidence>
<evidence type="ECO:0000313" key="2">
    <source>
        <dbReference type="EMBL" id="KAH3850512.1"/>
    </source>
</evidence>
<comment type="caution">
    <text evidence="2">The sequence shown here is derived from an EMBL/GenBank/DDBJ whole genome shotgun (WGS) entry which is preliminary data.</text>
</comment>
<dbReference type="Proteomes" id="UP000828390">
    <property type="component" value="Unassembled WGS sequence"/>
</dbReference>
<keyword evidence="3" id="KW-1185">Reference proteome</keyword>
<name>A0A9D4L4L1_DREPO</name>
<protein>
    <submittedName>
        <fullName evidence="2">Uncharacterized protein</fullName>
    </submittedName>
</protein>
<dbReference type="EMBL" id="JAIWYP010000003">
    <property type="protein sequence ID" value="KAH3850512.1"/>
    <property type="molecule type" value="Genomic_DNA"/>
</dbReference>
<accession>A0A9D4L4L1</accession>
<feature type="region of interest" description="Disordered" evidence="1">
    <location>
        <begin position="52"/>
        <end position="78"/>
    </location>
</feature>
<evidence type="ECO:0000256" key="1">
    <source>
        <dbReference type="SAM" id="MobiDB-lite"/>
    </source>
</evidence>
<reference evidence="2" key="2">
    <citation type="submission" date="2020-11" db="EMBL/GenBank/DDBJ databases">
        <authorList>
            <person name="McCartney M.A."/>
            <person name="Auch B."/>
            <person name="Kono T."/>
            <person name="Mallez S."/>
            <person name="Becker A."/>
            <person name="Gohl D.M."/>
            <person name="Silverstein K.A.T."/>
            <person name="Koren S."/>
            <person name="Bechman K.B."/>
            <person name="Herman A."/>
            <person name="Abrahante J.E."/>
            <person name="Garbe J."/>
        </authorList>
    </citation>
    <scope>NUCLEOTIDE SEQUENCE</scope>
    <source>
        <strain evidence="2">Duluth1</strain>
        <tissue evidence="2">Whole animal</tissue>
    </source>
</reference>
<proteinExistence type="predicted"/>
<gene>
    <name evidence="2" type="ORF">DPMN_092924</name>
</gene>
<reference evidence="2" key="1">
    <citation type="journal article" date="2019" name="bioRxiv">
        <title>The Genome of the Zebra Mussel, Dreissena polymorpha: A Resource for Invasive Species Research.</title>
        <authorList>
            <person name="McCartney M.A."/>
            <person name="Auch B."/>
            <person name="Kono T."/>
            <person name="Mallez S."/>
            <person name="Zhang Y."/>
            <person name="Obille A."/>
            <person name="Becker A."/>
            <person name="Abrahante J.E."/>
            <person name="Garbe J."/>
            <person name="Badalamenti J.P."/>
            <person name="Herman A."/>
            <person name="Mangelson H."/>
            <person name="Liachko I."/>
            <person name="Sullivan S."/>
            <person name="Sone E.D."/>
            <person name="Koren S."/>
            <person name="Silverstein K.A.T."/>
            <person name="Beckman K.B."/>
            <person name="Gohl D.M."/>
        </authorList>
    </citation>
    <scope>NUCLEOTIDE SEQUENCE</scope>
    <source>
        <strain evidence="2">Duluth1</strain>
        <tissue evidence="2">Whole animal</tissue>
    </source>
</reference>
<dbReference type="AlphaFoldDB" id="A0A9D4L4L1"/>
<organism evidence="2 3">
    <name type="scientific">Dreissena polymorpha</name>
    <name type="common">Zebra mussel</name>
    <name type="synonym">Mytilus polymorpha</name>
    <dbReference type="NCBI Taxonomy" id="45954"/>
    <lineage>
        <taxon>Eukaryota</taxon>
        <taxon>Metazoa</taxon>
        <taxon>Spiralia</taxon>
        <taxon>Lophotrochozoa</taxon>
        <taxon>Mollusca</taxon>
        <taxon>Bivalvia</taxon>
        <taxon>Autobranchia</taxon>
        <taxon>Heteroconchia</taxon>
        <taxon>Euheterodonta</taxon>
        <taxon>Imparidentia</taxon>
        <taxon>Neoheterodontei</taxon>
        <taxon>Myida</taxon>
        <taxon>Dreissenoidea</taxon>
        <taxon>Dreissenidae</taxon>
        <taxon>Dreissena</taxon>
    </lineage>
</organism>